<dbReference type="PANTHER" id="PTHR43877">
    <property type="entry name" value="AMINOALKYLPHOSPHONATE N-ACETYLTRANSFERASE-RELATED-RELATED"/>
    <property type="match status" value="1"/>
</dbReference>
<comment type="caution">
    <text evidence="4">The sequence shown here is derived from an EMBL/GenBank/DDBJ whole genome shotgun (WGS) entry which is preliminary data.</text>
</comment>
<evidence type="ECO:0000259" key="3">
    <source>
        <dbReference type="PROSITE" id="PS51186"/>
    </source>
</evidence>
<keyword evidence="5" id="KW-1185">Reference proteome</keyword>
<dbReference type="Gene3D" id="3.40.630.30">
    <property type="match status" value="1"/>
</dbReference>
<dbReference type="Pfam" id="PF00583">
    <property type="entry name" value="Acetyltransf_1"/>
    <property type="match status" value="1"/>
</dbReference>
<evidence type="ECO:0000256" key="1">
    <source>
        <dbReference type="ARBA" id="ARBA00022679"/>
    </source>
</evidence>
<feature type="domain" description="N-acetyltransferase" evidence="3">
    <location>
        <begin position="7"/>
        <end position="153"/>
    </location>
</feature>
<dbReference type="InterPro" id="IPR000182">
    <property type="entry name" value="GNAT_dom"/>
</dbReference>
<dbReference type="GO" id="GO:0016746">
    <property type="term" value="F:acyltransferase activity"/>
    <property type="evidence" value="ECO:0007669"/>
    <property type="project" value="UniProtKB-KW"/>
</dbReference>
<gene>
    <name evidence="4" type="ORF">ACFQ1T_07070</name>
</gene>
<organism evidence="4 5">
    <name type="scientific">Methylophilus glucosoxydans</name>
    <dbReference type="NCBI Taxonomy" id="752553"/>
    <lineage>
        <taxon>Bacteria</taxon>
        <taxon>Pseudomonadati</taxon>
        <taxon>Pseudomonadota</taxon>
        <taxon>Betaproteobacteria</taxon>
        <taxon>Nitrosomonadales</taxon>
        <taxon>Methylophilaceae</taxon>
        <taxon>Methylophilus</taxon>
    </lineage>
</organism>
<dbReference type="CDD" id="cd04301">
    <property type="entry name" value="NAT_SF"/>
    <property type="match status" value="1"/>
</dbReference>
<dbReference type="PANTHER" id="PTHR43877:SF2">
    <property type="entry name" value="AMINOALKYLPHOSPHONATE N-ACETYLTRANSFERASE-RELATED"/>
    <property type="match status" value="1"/>
</dbReference>
<dbReference type="PROSITE" id="PS51186">
    <property type="entry name" value="GNAT"/>
    <property type="match status" value="1"/>
</dbReference>
<proteinExistence type="predicted"/>
<protein>
    <submittedName>
        <fullName evidence="4">GNAT family N-acetyltransferase</fullName>
        <ecNumber evidence="4">2.3.-.-</ecNumber>
    </submittedName>
</protein>
<dbReference type="EC" id="2.3.-.-" evidence="4"/>
<dbReference type="InterPro" id="IPR050832">
    <property type="entry name" value="Bact_Acetyltransf"/>
</dbReference>
<dbReference type="EMBL" id="JBHTJW010000002">
    <property type="protein sequence ID" value="MFD0929537.1"/>
    <property type="molecule type" value="Genomic_DNA"/>
</dbReference>
<keyword evidence="1 4" id="KW-0808">Transferase</keyword>
<evidence type="ECO:0000313" key="5">
    <source>
        <dbReference type="Proteomes" id="UP001597106"/>
    </source>
</evidence>
<dbReference type="InterPro" id="IPR016181">
    <property type="entry name" value="Acyl_CoA_acyltransferase"/>
</dbReference>
<sequence length="153" mass="16790">MTAHATLQFEPATLADLPALCALLAQLFAQEHEFSPDHTAQQQGLSHILQHPDIGHILVARQQGQVIAMVSLLFTISTALGGRVALLEDMVVDQTCRGLGIGSQLLTFAIAHARQQAIQRLTLLTDQDNQAGQHLYRKHGFQPSGMQVWRLIL</sequence>
<accession>A0ABW3GG57</accession>
<evidence type="ECO:0000313" key="4">
    <source>
        <dbReference type="EMBL" id="MFD0929537.1"/>
    </source>
</evidence>
<keyword evidence="2 4" id="KW-0012">Acyltransferase</keyword>
<dbReference type="RefSeq" id="WP_379075194.1">
    <property type="nucleotide sequence ID" value="NZ_JBHTJW010000002.1"/>
</dbReference>
<dbReference type="Proteomes" id="UP001597106">
    <property type="component" value="Unassembled WGS sequence"/>
</dbReference>
<name>A0ABW3GG57_9PROT</name>
<dbReference type="SUPFAM" id="SSF55729">
    <property type="entry name" value="Acyl-CoA N-acyltransferases (Nat)"/>
    <property type="match status" value="1"/>
</dbReference>
<reference evidence="5" key="1">
    <citation type="journal article" date="2019" name="Int. J. Syst. Evol. Microbiol.">
        <title>The Global Catalogue of Microorganisms (GCM) 10K type strain sequencing project: providing services to taxonomists for standard genome sequencing and annotation.</title>
        <authorList>
            <consortium name="The Broad Institute Genomics Platform"/>
            <consortium name="The Broad Institute Genome Sequencing Center for Infectious Disease"/>
            <person name="Wu L."/>
            <person name="Ma J."/>
        </authorList>
    </citation>
    <scope>NUCLEOTIDE SEQUENCE [LARGE SCALE GENOMIC DNA]</scope>
    <source>
        <strain evidence="5">CCUG 59685</strain>
    </source>
</reference>
<evidence type="ECO:0000256" key="2">
    <source>
        <dbReference type="ARBA" id="ARBA00023315"/>
    </source>
</evidence>